<evidence type="ECO:0000313" key="1">
    <source>
        <dbReference type="EMBL" id="TWV98847.1"/>
    </source>
</evidence>
<dbReference type="RefSeq" id="WP_146306738.1">
    <property type="nucleotide sequence ID" value="NZ_VOHS01000023.1"/>
</dbReference>
<name>A0A5C6LQF4_9BACT</name>
<gene>
    <name evidence="1" type="ORF">FEF09_19985</name>
</gene>
<sequence>DSAVQVLVTLRARTATSGSFSCKVTAGDHKENIYLPISANSKGFPVITTISGNRSKETNFTIHHMLEGTLVTDLKIFTKIEDRLISDVEAMLREPHGCFEQTSSTTYPISIFSNYSVLQLKDIPLQNRKQWTILSQVIKG</sequence>
<comment type="caution">
    <text evidence="1">The sequence shown here is derived from an EMBL/GenBank/DDBJ whole genome shotgun (WGS) entry which is preliminary data.</text>
</comment>
<dbReference type="Proteomes" id="UP000318815">
    <property type="component" value="Unassembled WGS sequence"/>
</dbReference>
<feature type="non-terminal residue" evidence="1">
    <location>
        <position position="1"/>
    </location>
</feature>
<accession>A0A5C6LQF4</accession>
<evidence type="ECO:0000313" key="2">
    <source>
        <dbReference type="Proteomes" id="UP000318815"/>
    </source>
</evidence>
<organism evidence="1 2">
    <name type="scientific">Chitinophaga pinensis</name>
    <dbReference type="NCBI Taxonomy" id="79329"/>
    <lineage>
        <taxon>Bacteria</taxon>
        <taxon>Pseudomonadati</taxon>
        <taxon>Bacteroidota</taxon>
        <taxon>Chitinophagia</taxon>
        <taxon>Chitinophagales</taxon>
        <taxon>Chitinophagaceae</taxon>
        <taxon>Chitinophaga</taxon>
    </lineage>
</organism>
<keyword evidence="2" id="KW-1185">Reference proteome</keyword>
<proteinExistence type="predicted"/>
<dbReference type="SMART" id="SM01419">
    <property type="entry name" value="Thiol-ester_cl"/>
    <property type="match status" value="1"/>
</dbReference>
<dbReference type="AlphaFoldDB" id="A0A5C6LQF4"/>
<reference evidence="1 2" key="1">
    <citation type="submission" date="2019-08" db="EMBL/GenBank/DDBJ databases">
        <title>Whole genome sequencing of chitin degrading bacteria Chitinophaga pinensis YS16.</title>
        <authorList>
            <person name="Singh R.P."/>
            <person name="Manchanda G."/>
            <person name="Maurya I.K."/>
            <person name="Joshi N.K."/>
            <person name="Srivastava A.K."/>
        </authorList>
    </citation>
    <scope>NUCLEOTIDE SEQUENCE [LARGE SCALE GENOMIC DNA]</scope>
    <source>
        <strain evidence="1 2">YS-16</strain>
    </source>
</reference>
<protein>
    <submittedName>
        <fullName evidence="1">Uncharacterized protein</fullName>
    </submittedName>
</protein>
<dbReference type="EMBL" id="VOHS01000023">
    <property type="protein sequence ID" value="TWV98847.1"/>
    <property type="molecule type" value="Genomic_DNA"/>
</dbReference>
<dbReference type="InterPro" id="IPR047565">
    <property type="entry name" value="Alpha-macroglob_thiol-ester_cl"/>
</dbReference>
<dbReference type="OrthoDB" id="97821at2"/>